<comment type="caution">
    <text evidence="2">The sequence shown here is derived from an EMBL/GenBank/DDBJ whole genome shotgun (WGS) entry which is preliminary data.</text>
</comment>
<protein>
    <submittedName>
        <fullName evidence="2">GDSL-type esterase/lipase family protein</fullName>
    </submittedName>
</protein>
<feature type="domain" description="SGNH hydrolase-type esterase" evidence="1">
    <location>
        <begin position="237"/>
        <end position="381"/>
    </location>
</feature>
<dbReference type="Gene3D" id="2.60.120.1360">
    <property type="match status" value="1"/>
</dbReference>
<accession>A0ABP9ACW1</accession>
<dbReference type="RefSeq" id="WP_345229863.1">
    <property type="nucleotide sequence ID" value="NZ_BAABIQ010000002.1"/>
</dbReference>
<reference evidence="3" key="1">
    <citation type="journal article" date="2019" name="Int. J. Syst. Evol. Microbiol.">
        <title>The Global Catalogue of Microorganisms (GCM) 10K type strain sequencing project: providing services to taxonomists for standard genome sequencing and annotation.</title>
        <authorList>
            <consortium name="The Broad Institute Genomics Platform"/>
            <consortium name="The Broad Institute Genome Sequencing Center for Infectious Disease"/>
            <person name="Wu L."/>
            <person name="Ma J."/>
        </authorList>
    </citation>
    <scope>NUCLEOTIDE SEQUENCE [LARGE SCALE GENOMIC DNA]</scope>
    <source>
        <strain evidence="3">JCM 18200</strain>
    </source>
</reference>
<evidence type="ECO:0000313" key="3">
    <source>
        <dbReference type="Proteomes" id="UP001501411"/>
    </source>
</evidence>
<dbReference type="Proteomes" id="UP001501411">
    <property type="component" value="Unassembled WGS sequence"/>
</dbReference>
<evidence type="ECO:0000259" key="1">
    <source>
        <dbReference type="Pfam" id="PF13472"/>
    </source>
</evidence>
<sequence>MNYLALIYFLFLSVGTLGLTTAPKEKKHPTIDRSAAYSLISDRRYQASYPFIHPTKDSIMNSKGLSLFYQKLWDLKTGKINRVNIVQIGDSHIQPDLISREVRAGLQDFFGDAGRGLVFPYQVARTNGPFDVSSSTPTRWSYHKISQLPTKAAIGIAGFALNKTSGLGSFRISLKPNINDQIQSFDCIKLFVGKGRWNVSPIGRAPNTHIVEQRSTLPAETKEIILEHPATGFSVQSLASAPSFFGASLEKKDAAGVLFHTIGVNGAQYEQYNKEPLFWEQLPELNADLYILSMGTNEAFYNGMTEEHYIGQVSETIAKIQTINPNAAVLITTTAESFKNGRSNPMIERLNLALKFYCNKMGIPVWDLFEITGGSGSSQAWLQNKLLQADKIHYQQKAYSMQGALLFDALATGYNNFVEQQQQDFQPIDIRTASK</sequence>
<evidence type="ECO:0000313" key="2">
    <source>
        <dbReference type="EMBL" id="GAA4779253.1"/>
    </source>
</evidence>
<organism evidence="2 3">
    <name type="scientific">Olivibacter ginsenosidimutans</name>
    <dbReference type="NCBI Taxonomy" id="1176537"/>
    <lineage>
        <taxon>Bacteria</taxon>
        <taxon>Pseudomonadati</taxon>
        <taxon>Bacteroidota</taxon>
        <taxon>Sphingobacteriia</taxon>
        <taxon>Sphingobacteriales</taxon>
        <taxon>Sphingobacteriaceae</taxon>
        <taxon>Olivibacter</taxon>
    </lineage>
</organism>
<dbReference type="Pfam" id="PF13472">
    <property type="entry name" value="Lipase_GDSL_2"/>
    <property type="match status" value="1"/>
</dbReference>
<dbReference type="InterPro" id="IPR036514">
    <property type="entry name" value="SGNH_hydro_sf"/>
</dbReference>
<keyword evidence="3" id="KW-1185">Reference proteome</keyword>
<name>A0ABP9ACW1_9SPHI</name>
<gene>
    <name evidence="2" type="ORF">GCM10023231_02460</name>
</gene>
<proteinExistence type="predicted"/>
<dbReference type="EMBL" id="BAABIQ010000002">
    <property type="protein sequence ID" value="GAA4779253.1"/>
    <property type="molecule type" value="Genomic_DNA"/>
</dbReference>
<dbReference type="SUPFAM" id="SSF52266">
    <property type="entry name" value="SGNH hydrolase"/>
    <property type="match status" value="1"/>
</dbReference>
<dbReference type="InterPro" id="IPR013830">
    <property type="entry name" value="SGNH_hydro"/>
</dbReference>
<dbReference type="Gene3D" id="3.40.50.1110">
    <property type="entry name" value="SGNH hydrolase"/>
    <property type="match status" value="1"/>
</dbReference>